<dbReference type="Proteomes" id="UP000041254">
    <property type="component" value="Unassembled WGS sequence"/>
</dbReference>
<dbReference type="VEuPathDB" id="CryptoDB:Vbra_10131"/>
<dbReference type="EMBL" id="CDMY01000718">
    <property type="protein sequence ID" value="CEM31369.1"/>
    <property type="molecule type" value="Genomic_DNA"/>
</dbReference>
<gene>
    <name evidence="2" type="ORF">Vbra_10131</name>
</gene>
<keyword evidence="3" id="KW-1185">Reference proteome</keyword>
<evidence type="ECO:0000313" key="3">
    <source>
        <dbReference type="Proteomes" id="UP000041254"/>
    </source>
</evidence>
<feature type="chain" id="PRO_5005190214" evidence="1">
    <location>
        <begin position="29"/>
        <end position="491"/>
    </location>
</feature>
<dbReference type="InParanoid" id="A0A0G4GME7"/>
<organism evidence="2 3">
    <name type="scientific">Vitrella brassicaformis (strain CCMP3155)</name>
    <dbReference type="NCBI Taxonomy" id="1169540"/>
    <lineage>
        <taxon>Eukaryota</taxon>
        <taxon>Sar</taxon>
        <taxon>Alveolata</taxon>
        <taxon>Colpodellida</taxon>
        <taxon>Vitrellaceae</taxon>
        <taxon>Vitrella</taxon>
    </lineage>
</organism>
<evidence type="ECO:0000256" key="1">
    <source>
        <dbReference type="SAM" id="SignalP"/>
    </source>
</evidence>
<feature type="signal peptide" evidence="1">
    <location>
        <begin position="1"/>
        <end position="28"/>
    </location>
</feature>
<protein>
    <submittedName>
        <fullName evidence="2">Uncharacterized protein</fullName>
    </submittedName>
</protein>
<sequence length="491" mass="55304">MELSLFSLGPTASLRILLLLSTSHSSAAAFHGSPSANVTARGTAPKASEGPVRGCETAGLYGFDMPWKVRGDQLRQSGLMVMEENWTGDVESSLINGPSWLLGVLAPAKRAAPGWFTQGDFIAFYNDDPEQKPEHFRFLKCDEPVASKPTRYPPSYMKASKESDYLLEFASWDPCRREQYDYWLGMEELYSSGQLEGLPYWGVCYWASGRSDTANRDLGPCHCCEMILSACLECLSCFRRPSPPKQGTFNTRRDSCIRRKHIDPRTKRPFPSDWSCQLCGDFKPNQPGCFSLAEKLREKLPPAAPSLPDEMGFVKEISCQHMIEEDRIMCSIHTFRPMQLLTVQQWRNTSDAGTNETSSHSSFLDREAYKDSSAKRQVSHGDLSAFQPEGEGKYITVATRPDAARKLRYELRLKFSEFHEDECDPASSDTPSHIHLRLVLQDEWGWSESAEETIPMSDAAKDKDKKQPSFSAINEAMLQSTAAHIYARREL</sequence>
<evidence type="ECO:0000313" key="2">
    <source>
        <dbReference type="EMBL" id="CEM31369.1"/>
    </source>
</evidence>
<reference evidence="2 3" key="1">
    <citation type="submission" date="2014-11" db="EMBL/GenBank/DDBJ databases">
        <authorList>
            <person name="Zhu J."/>
            <person name="Qi W."/>
            <person name="Song R."/>
        </authorList>
    </citation>
    <scope>NUCLEOTIDE SEQUENCE [LARGE SCALE GENOMIC DNA]</scope>
</reference>
<dbReference type="AlphaFoldDB" id="A0A0G4GME7"/>
<keyword evidence="1" id="KW-0732">Signal</keyword>
<proteinExistence type="predicted"/>
<name>A0A0G4GME7_VITBC</name>
<accession>A0A0G4GME7</accession>